<evidence type="ECO:0000313" key="2">
    <source>
        <dbReference type="EMBL" id="POF27833.1"/>
    </source>
</evidence>
<dbReference type="Pfam" id="PF01656">
    <property type="entry name" value="CbiA"/>
    <property type="match status" value="1"/>
</dbReference>
<comment type="caution">
    <text evidence="2">The sequence shown here is derived from an EMBL/GenBank/DDBJ whole genome shotgun (WGS) entry which is preliminary data.</text>
</comment>
<accession>A0A2S3UJS9</accession>
<feature type="domain" description="CobQ/CobB/MinD/ParA nucleotide binding" evidence="1">
    <location>
        <begin position="7"/>
        <end position="112"/>
    </location>
</feature>
<dbReference type="InterPro" id="IPR027417">
    <property type="entry name" value="P-loop_NTPase"/>
</dbReference>
<name>A0A2S3UJS9_9HYPH</name>
<proteinExistence type="predicted"/>
<dbReference type="SUPFAM" id="SSF52540">
    <property type="entry name" value="P-loop containing nucleoside triphosphate hydrolases"/>
    <property type="match status" value="1"/>
</dbReference>
<dbReference type="EMBL" id="PPCN01000021">
    <property type="protein sequence ID" value="POF27833.1"/>
    <property type="molecule type" value="Genomic_DNA"/>
</dbReference>
<dbReference type="Proteomes" id="UP000236959">
    <property type="component" value="Unassembled WGS sequence"/>
</dbReference>
<dbReference type="AlphaFoldDB" id="A0A2S3UJS9"/>
<dbReference type="OrthoDB" id="69313at2"/>
<evidence type="ECO:0000313" key="3">
    <source>
        <dbReference type="Proteomes" id="UP000236959"/>
    </source>
</evidence>
<dbReference type="RefSeq" id="WP_103225586.1">
    <property type="nucleotide sequence ID" value="NZ_PPCN01000021.1"/>
</dbReference>
<dbReference type="InterPro" id="IPR002586">
    <property type="entry name" value="CobQ/CobB/MinD/ParA_Nub-bd_dom"/>
</dbReference>
<reference evidence="2 3" key="1">
    <citation type="submission" date="2018-01" db="EMBL/GenBank/DDBJ databases">
        <title>Genomic Encyclopedia of Archaeal and Bacterial Type Strains, Phase II (KMG-II): from individual species to whole genera.</title>
        <authorList>
            <person name="Goeker M."/>
        </authorList>
    </citation>
    <scope>NUCLEOTIDE SEQUENCE [LARGE SCALE GENOMIC DNA]</scope>
    <source>
        <strain evidence="2 3">DSM 17023</strain>
    </source>
</reference>
<sequence>MVKTVHIVMQGKGGAGKSLTSSMLVQYLRYADHTVQAIDLDPTTPTLSAIKGLKAVPIPIMDGDDINPRLFDHLMTRIFESEGDTHTVIDTGTSSFIATCSYLAENNAFELLQGFDVRVFIHCPICGGAALDDTFNSLLAILDHFPGVPVVVWLNEFFGPVASAGRTFEDSKLYQENAGRIAAVMCHPKVQPGTFGEDIRAMMGAKLTFEEAMQSSDFNVMSRQRLKIYWTKAIERLDSATFLETAPQEAAE</sequence>
<keyword evidence="3" id="KW-1185">Reference proteome</keyword>
<organism evidence="2 3">
    <name type="scientific">Roseibium marinum</name>
    <dbReference type="NCBI Taxonomy" id="281252"/>
    <lineage>
        <taxon>Bacteria</taxon>
        <taxon>Pseudomonadati</taxon>
        <taxon>Pseudomonadota</taxon>
        <taxon>Alphaproteobacteria</taxon>
        <taxon>Hyphomicrobiales</taxon>
        <taxon>Stappiaceae</taxon>
        <taxon>Roseibium</taxon>
    </lineage>
</organism>
<protein>
    <submittedName>
        <fullName evidence="2">CobQ/CobB/MinD/ParA family nucleotide binding protein</fullName>
    </submittedName>
</protein>
<evidence type="ECO:0000259" key="1">
    <source>
        <dbReference type="Pfam" id="PF01656"/>
    </source>
</evidence>
<dbReference type="Gene3D" id="3.40.50.300">
    <property type="entry name" value="P-loop containing nucleotide triphosphate hydrolases"/>
    <property type="match status" value="1"/>
</dbReference>
<gene>
    <name evidence="2" type="ORF">CLV41_12159</name>
</gene>